<dbReference type="Gene3D" id="2.30.330.10">
    <property type="entry name" value="SpoA-like"/>
    <property type="match status" value="1"/>
</dbReference>
<dbReference type="OrthoDB" id="7824563at2"/>
<feature type="region of interest" description="Disordered" evidence="1">
    <location>
        <begin position="284"/>
        <end position="310"/>
    </location>
</feature>
<organism evidence="3 4">
    <name type="scientific">Pseudooctadecabacter jejudonensis</name>
    <dbReference type="NCBI Taxonomy" id="1391910"/>
    <lineage>
        <taxon>Bacteria</taxon>
        <taxon>Pseudomonadati</taxon>
        <taxon>Pseudomonadota</taxon>
        <taxon>Alphaproteobacteria</taxon>
        <taxon>Rhodobacterales</taxon>
        <taxon>Paracoccaceae</taxon>
        <taxon>Pseudooctadecabacter</taxon>
    </lineage>
</organism>
<keyword evidence="4" id="KW-1185">Reference proteome</keyword>
<evidence type="ECO:0000256" key="1">
    <source>
        <dbReference type="SAM" id="MobiDB-lite"/>
    </source>
</evidence>
<dbReference type="RefSeq" id="WP_159453160.1">
    <property type="nucleotide sequence ID" value="NZ_FWFT01000006.1"/>
</dbReference>
<dbReference type="EMBL" id="FWFT01000006">
    <property type="protein sequence ID" value="SLN60736.1"/>
    <property type="molecule type" value="Genomic_DNA"/>
</dbReference>
<evidence type="ECO:0000313" key="3">
    <source>
        <dbReference type="EMBL" id="SLN60736.1"/>
    </source>
</evidence>
<keyword evidence="3" id="KW-0282">Flagellum</keyword>
<name>A0A1Y5TC81_9RHOB</name>
<reference evidence="3 4" key="1">
    <citation type="submission" date="2017-03" db="EMBL/GenBank/DDBJ databases">
        <authorList>
            <person name="Afonso C.L."/>
            <person name="Miller P.J."/>
            <person name="Scott M.A."/>
            <person name="Spackman E."/>
            <person name="Goraichik I."/>
            <person name="Dimitrov K.M."/>
            <person name="Suarez D.L."/>
            <person name="Swayne D.E."/>
        </authorList>
    </citation>
    <scope>NUCLEOTIDE SEQUENCE [LARGE SCALE GENOMIC DNA]</scope>
    <source>
        <strain evidence="3 4">CECT 8397</strain>
    </source>
</reference>
<protein>
    <submittedName>
        <fullName evidence="3">Flagellar motor switch protein FliM</fullName>
    </submittedName>
</protein>
<dbReference type="AlphaFoldDB" id="A0A1Y5TC81"/>
<dbReference type="Pfam" id="PF01052">
    <property type="entry name" value="FliMN_C"/>
    <property type="match status" value="1"/>
</dbReference>
<dbReference type="InterPro" id="IPR036429">
    <property type="entry name" value="SpoA-like_sf"/>
</dbReference>
<keyword evidence="3" id="KW-0969">Cilium</keyword>
<dbReference type="SUPFAM" id="SSF101801">
    <property type="entry name" value="Surface presentation of antigens (SPOA)"/>
    <property type="match status" value="1"/>
</dbReference>
<gene>
    <name evidence="3" type="ORF">PSJ8397_03241</name>
</gene>
<keyword evidence="3" id="KW-0966">Cell projection</keyword>
<feature type="domain" description="Flagellar motor switch protein FliN-like C-terminal" evidence="2">
    <location>
        <begin position="207"/>
        <end position="275"/>
    </location>
</feature>
<proteinExistence type="predicted"/>
<dbReference type="Proteomes" id="UP000193623">
    <property type="component" value="Unassembled WGS sequence"/>
</dbReference>
<sequence length="310" mass="33126">MGQTAPEVAKPVDPASPLRRIRRAVARAADRSVSLSATVDDLREEITDVEMLVEDGPQGWVVLGLRDATHAGLTGLFLVDPVLRSALVDMQTMDALSPPAEEERKVTPTDAALVVPFADMLLAQMHEVDFCDGRVALDGFDVTPIDDLRTAGLVMMQGMYLRWAIDLHVGGGEIAGKIIIAARLNGPDDPADTPVKDHWRSDFRASVSEAETELEAVLCTQRMSLRHIEAFEVGQLVPLAGVTVGSVSLVGTDGVPLAMARLGQVAGKRAVRIEHQELEMVDDMGLPPSAAQPEDLTTIAAPETADATSV</sequence>
<accession>A0A1Y5TC81</accession>
<evidence type="ECO:0000313" key="4">
    <source>
        <dbReference type="Proteomes" id="UP000193623"/>
    </source>
</evidence>
<evidence type="ECO:0000259" key="2">
    <source>
        <dbReference type="Pfam" id="PF01052"/>
    </source>
</evidence>
<dbReference type="InterPro" id="IPR001543">
    <property type="entry name" value="FliN-like_C"/>
</dbReference>